<evidence type="ECO:0000256" key="2">
    <source>
        <dbReference type="ARBA" id="ARBA00022448"/>
    </source>
</evidence>
<reference evidence="5" key="1">
    <citation type="submission" date="2023-07" db="EMBL/GenBank/DDBJ databases">
        <authorList>
            <consortium name="AG Swart"/>
            <person name="Singh M."/>
            <person name="Singh A."/>
            <person name="Seah K."/>
            <person name="Emmerich C."/>
        </authorList>
    </citation>
    <scope>NUCLEOTIDE SEQUENCE</scope>
    <source>
        <strain evidence="5">DP1</strain>
    </source>
</reference>
<evidence type="ECO:0000256" key="3">
    <source>
        <dbReference type="ARBA" id="ARBA00023065"/>
    </source>
</evidence>
<dbReference type="Pfam" id="PF01813">
    <property type="entry name" value="ATP-synt_D"/>
    <property type="match status" value="1"/>
</dbReference>
<gene>
    <name evidence="5" type="ORF">ECRASSUSDP1_LOCUS20710</name>
</gene>
<proteinExistence type="inferred from homology"/>
<evidence type="ECO:0000313" key="6">
    <source>
        <dbReference type="Proteomes" id="UP001295684"/>
    </source>
</evidence>
<sequence>MLLLQQEGKLKSAQKGHESLKKKSEALKKVFRQVTIKIFETNKRIGAHFTQAMLSLAGANFAAGDFQGAVTDQVKSKSSARLTVSGDNIAGVHLPKFSLRSKVSKEENDKVMLGLTAEEKLNSCRDNFSEYLKVLVSIASLQTQFVALDEIIKIVNRRVNALEYVVIPKIEKTISFIEKELEEQEREDLFRRKRISDNKKKLKQTQAEQKLPESSQPDCEGDTTDHTNMLEESDDDVVF</sequence>
<dbReference type="InterPro" id="IPR002699">
    <property type="entry name" value="V_ATPase_D"/>
</dbReference>
<comment type="similarity">
    <text evidence="1">Belongs to the V-ATPase D subunit family.</text>
</comment>
<organism evidence="5 6">
    <name type="scientific">Euplotes crassus</name>
    <dbReference type="NCBI Taxonomy" id="5936"/>
    <lineage>
        <taxon>Eukaryota</taxon>
        <taxon>Sar</taxon>
        <taxon>Alveolata</taxon>
        <taxon>Ciliophora</taxon>
        <taxon>Intramacronucleata</taxon>
        <taxon>Spirotrichea</taxon>
        <taxon>Hypotrichia</taxon>
        <taxon>Euplotida</taxon>
        <taxon>Euplotidae</taxon>
        <taxon>Moneuplotes</taxon>
    </lineage>
</organism>
<keyword evidence="2" id="KW-0813">Transport</keyword>
<dbReference type="Proteomes" id="UP001295684">
    <property type="component" value="Unassembled WGS sequence"/>
</dbReference>
<feature type="compositionally biased region" description="Polar residues" evidence="4">
    <location>
        <begin position="204"/>
        <end position="217"/>
    </location>
</feature>
<dbReference type="NCBIfam" id="TIGR00309">
    <property type="entry name" value="V_ATPase_subD"/>
    <property type="match status" value="1"/>
</dbReference>
<dbReference type="AlphaFoldDB" id="A0AAD1XUC0"/>
<protein>
    <recommendedName>
        <fullName evidence="7">V-type proton ATPase subunit D</fullName>
    </recommendedName>
</protein>
<name>A0AAD1XUC0_EUPCR</name>
<evidence type="ECO:0000256" key="1">
    <source>
        <dbReference type="ARBA" id="ARBA00005850"/>
    </source>
</evidence>
<keyword evidence="3" id="KW-0406">Ion transport</keyword>
<dbReference type="EMBL" id="CAMPGE010021131">
    <property type="protein sequence ID" value="CAI2379301.1"/>
    <property type="molecule type" value="Genomic_DNA"/>
</dbReference>
<evidence type="ECO:0000313" key="5">
    <source>
        <dbReference type="EMBL" id="CAI2379301.1"/>
    </source>
</evidence>
<evidence type="ECO:0008006" key="7">
    <source>
        <dbReference type="Google" id="ProtNLM"/>
    </source>
</evidence>
<comment type="caution">
    <text evidence="5">The sequence shown here is derived from an EMBL/GenBank/DDBJ whole genome shotgun (WGS) entry which is preliminary data.</text>
</comment>
<keyword evidence="6" id="KW-1185">Reference proteome</keyword>
<feature type="region of interest" description="Disordered" evidence="4">
    <location>
        <begin position="199"/>
        <end position="239"/>
    </location>
</feature>
<accession>A0AAD1XUC0</accession>
<dbReference type="Gene3D" id="1.10.287.3240">
    <property type="match status" value="1"/>
</dbReference>
<dbReference type="PANTHER" id="PTHR11671">
    <property type="entry name" value="V-TYPE ATP SYNTHASE SUBUNIT D"/>
    <property type="match status" value="1"/>
</dbReference>
<dbReference type="GO" id="GO:0046961">
    <property type="term" value="F:proton-transporting ATPase activity, rotational mechanism"/>
    <property type="evidence" value="ECO:0007669"/>
    <property type="project" value="InterPro"/>
</dbReference>
<evidence type="ECO:0000256" key="4">
    <source>
        <dbReference type="SAM" id="MobiDB-lite"/>
    </source>
</evidence>